<proteinExistence type="predicted"/>
<evidence type="ECO:0000256" key="5">
    <source>
        <dbReference type="ARBA" id="ARBA00023065"/>
    </source>
</evidence>
<evidence type="ECO:0000256" key="9">
    <source>
        <dbReference type="SAM" id="Phobius"/>
    </source>
</evidence>
<keyword evidence="2" id="KW-0813">Transport</keyword>
<dbReference type="InterPro" id="IPR014710">
    <property type="entry name" value="RmlC-like_jellyroll"/>
</dbReference>
<dbReference type="PANTHER" id="PTHR45638">
    <property type="entry name" value="CYCLIC NUCLEOTIDE-GATED CATION CHANNEL SUBUNIT A"/>
    <property type="match status" value="1"/>
</dbReference>
<dbReference type="InterPro" id="IPR003938">
    <property type="entry name" value="K_chnl_volt-dep_EAG/ELK/ERG"/>
</dbReference>
<gene>
    <name evidence="12" type="primary">LOC106814704</name>
</gene>
<evidence type="ECO:0000259" key="10">
    <source>
        <dbReference type="PROSITE" id="PS50042"/>
    </source>
</evidence>
<dbReference type="PROSITE" id="PS00888">
    <property type="entry name" value="CNMP_BINDING_1"/>
    <property type="match status" value="1"/>
</dbReference>
<organism evidence="11 12">
    <name type="scientific">Priapulus caudatus</name>
    <name type="common">Priapulid worm</name>
    <dbReference type="NCBI Taxonomy" id="37621"/>
    <lineage>
        <taxon>Eukaryota</taxon>
        <taxon>Metazoa</taxon>
        <taxon>Ecdysozoa</taxon>
        <taxon>Scalidophora</taxon>
        <taxon>Priapulida</taxon>
        <taxon>Priapulimorpha</taxon>
        <taxon>Priapulimorphida</taxon>
        <taxon>Priapulidae</taxon>
        <taxon>Priapulus</taxon>
    </lineage>
</organism>
<name>A0ABM1EQS0_PRICU</name>
<keyword evidence="8" id="KW-0407">Ion channel</keyword>
<keyword evidence="5" id="KW-0406">Ion transport</keyword>
<dbReference type="SUPFAM" id="SSF51206">
    <property type="entry name" value="cAMP-binding domain-like"/>
    <property type="match status" value="1"/>
</dbReference>
<evidence type="ECO:0000256" key="6">
    <source>
        <dbReference type="ARBA" id="ARBA00023136"/>
    </source>
</evidence>
<feature type="domain" description="Cyclic nucleotide-binding" evidence="10">
    <location>
        <begin position="414"/>
        <end position="521"/>
    </location>
</feature>
<dbReference type="Pfam" id="PF00520">
    <property type="entry name" value="Ion_trans"/>
    <property type="match status" value="1"/>
</dbReference>
<evidence type="ECO:0000313" key="11">
    <source>
        <dbReference type="Proteomes" id="UP000695022"/>
    </source>
</evidence>
<dbReference type="InterPro" id="IPR050866">
    <property type="entry name" value="CNG_cation_channel"/>
</dbReference>
<evidence type="ECO:0000256" key="2">
    <source>
        <dbReference type="ARBA" id="ARBA00022448"/>
    </source>
</evidence>
<dbReference type="InterPro" id="IPR005821">
    <property type="entry name" value="Ion_trans_dom"/>
</dbReference>
<feature type="transmembrane region" description="Helical" evidence="9">
    <location>
        <begin position="12"/>
        <end position="33"/>
    </location>
</feature>
<dbReference type="PROSITE" id="PS00889">
    <property type="entry name" value="CNMP_BINDING_2"/>
    <property type="match status" value="1"/>
</dbReference>
<dbReference type="InterPro" id="IPR000595">
    <property type="entry name" value="cNMP-bd_dom"/>
</dbReference>
<dbReference type="InterPro" id="IPR018488">
    <property type="entry name" value="cNMP-bd_CS"/>
</dbReference>
<dbReference type="PROSITE" id="PS50042">
    <property type="entry name" value="CNMP_BINDING_3"/>
    <property type="match status" value="1"/>
</dbReference>
<feature type="transmembrane region" description="Helical" evidence="9">
    <location>
        <begin position="311"/>
        <end position="332"/>
    </location>
</feature>
<reference evidence="12" key="1">
    <citation type="submission" date="2025-08" db="UniProtKB">
        <authorList>
            <consortium name="RefSeq"/>
        </authorList>
    </citation>
    <scope>IDENTIFICATION</scope>
</reference>
<evidence type="ECO:0000256" key="4">
    <source>
        <dbReference type="ARBA" id="ARBA00022989"/>
    </source>
</evidence>
<evidence type="ECO:0000256" key="1">
    <source>
        <dbReference type="ARBA" id="ARBA00004141"/>
    </source>
</evidence>
<accession>A0ABM1EQS0</accession>
<keyword evidence="6 9" id="KW-0472">Membrane</keyword>
<evidence type="ECO:0000313" key="12">
    <source>
        <dbReference type="RefSeq" id="XP_014674541.1"/>
    </source>
</evidence>
<keyword evidence="4 9" id="KW-1133">Transmembrane helix</keyword>
<evidence type="ECO:0000256" key="3">
    <source>
        <dbReference type="ARBA" id="ARBA00022692"/>
    </source>
</evidence>
<protein>
    <submittedName>
        <fullName evidence="12">Cyclic nucleotide-gated channel rod photoreceptor subunit alpha-like</fullName>
    </submittedName>
</protein>
<dbReference type="CDD" id="cd00038">
    <property type="entry name" value="CAP_ED"/>
    <property type="match status" value="1"/>
</dbReference>
<dbReference type="Pfam" id="PF00027">
    <property type="entry name" value="cNMP_binding"/>
    <property type="match status" value="1"/>
</dbReference>
<comment type="subcellular location">
    <subcellularLocation>
        <location evidence="1">Membrane</location>
        <topology evidence="1">Multi-pass membrane protein</topology>
    </subcellularLocation>
</comment>
<keyword evidence="7" id="KW-1071">Ligand-gated ion channel</keyword>
<feature type="transmembrane region" description="Helical" evidence="9">
    <location>
        <begin position="240"/>
        <end position="258"/>
    </location>
</feature>
<evidence type="ECO:0000256" key="7">
    <source>
        <dbReference type="ARBA" id="ARBA00023286"/>
    </source>
</evidence>
<dbReference type="SUPFAM" id="SSF81324">
    <property type="entry name" value="Voltage-gated potassium channels"/>
    <property type="match status" value="1"/>
</dbReference>
<evidence type="ECO:0000256" key="8">
    <source>
        <dbReference type="ARBA" id="ARBA00023303"/>
    </source>
</evidence>
<dbReference type="Gene3D" id="2.60.120.10">
    <property type="entry name" value="Jelly Rolls"/>
    <property type="match status" value="1"/>
</dbReference>
<dbReference type="Gene3D" id="1.10.287.70">
    <property type="match status" value="1"/>
</dbReference>
<keyword evidence="11" id="KW-1185">Reference proteome</keyword>
<sequence>MEPLRSCGSLWKFVVIVIVIVISLLRLCAILLYRAAGALWWMAYAVTMNCSRTAHRYLVDSFLQCCLRHGHVPEGNWEMVHSAAGTYIVHPDSEIYWLWQCVVSLAVIYNMWLTIVRITYKEMSDQGPHGWVFFIADSVTDLIYLLDISVSRRTAYLKHGLLVSDVSRIARRYRSGVYFYLDLASLFPVATISRLVTERWTTPLPYGRLLRTMKMYSMWRFFGLTDSRTNFPNIIRAAKLMLYLALVMNWIACLYYLISEAEGQGSNDWVYPSIAGNQTFTSKYIRCMHWALITLTTIGGAANPVTDIEFLFTGVTYMLGLFVFAAVVGNVGNVISNMNAARQDFQTKMDALKFYMNRRGVPEELQNRVKRWSNYAWTRNHGMDDAGCLEILPPRMRAEVAIQVHLETLRKVRIFEDCEEGVLCELVLKLKPQIFSPGDFICKTGEIGREMYIINHGVVEVSVKCASTDERTVVATLQEGNYFGEISLLELHSSQKRTADVRSVGYSELLVLSRKDLMSALVEYPKTREVLEAFAEERILNVLEKS</sequence>
<dbReference type="PRINTS" id="PR01463">
    <property type="entry name" value="EAGCHANLFMLY"/>
</dbReference>
<dbReference type="SMART" id="SM00100">
    <property type="entry name" value="cNMP"/>
    <property type="match status" value="1"/>
</dbReference>
<keyword evidence="3 9" id="KW-0812">Transmembrane</keyword>
<dbReference type="RefSeq" id="XP_014674541.1">
    <property type="nucleotide sequence ID" value="XM_014819055.1"/>
</dbReference>
<dbReference type="Proteomes" id="UP000695022">
    <property type="component" value="Unplaced"/>
</dbReference>
<dbReference type="Gene3D" id="1.10.287.630">
    <property type="entry name" value="Helix hairpin bin"/>
    <property type="match status" value="1"/>
</dbReference>
<dbReference type="PANTHER" id="PTHR45638:SF13">
    <property type="entry name" value="CYCLIC NUCLEOTIDE-BINDING DOMAIN-CONTAINING PROTEIN"/>
    <property type="match status" value="1"/>
</dbReference>
<dbReference type="InterPro" id="IPR018490">
    <property type="entry name" value="cNMP-bd_dom_sf"/>
</dbReference>
<feature type="transmembrane region" description="Helical" evidence="9">
    <location>
        <begin position="96"/>
        <end position="116"/>
    </location>
</feature>
<dbReference type="GeneID" id="106814704"/>